<dbReference type="PANTHER" id="PTHR18952">
    <property type="entry name" value="CARBONIC ANHYDRASE"/>
    <property type="match status" value="1"/>
</dbReference>
<dbReference type="PROSITE" id="PS00162">
    <property type="entry name" value="ALPHA_CA_1"/>
    <property type="match status" value="1"/>
</dbReference>
<keyword evidence="6 10" id="KW-0479">Metal-binding</keyword>
<gene>
    <name evidence="11" type="ORF">CGI_10001795</name>
</gene>
<evidence type="ECO:0000256" key="2">
    <source>
        <dbReference type="ARBA" id="ARBA00004613"/>
    </source>
</evidence>
<evidence type="ECO:0000256" key="5">
    <source>
        <dbReference type="ARBA" id="ARBA00022525"/>
    </source>
</evidence>
<accession>K1QM00</accession>
<evidence type="ECO:0000256" key="6">
    <source>
        <dbReference type="ARBA" id="ARBA00022723"/>
    </source>
</evidence>
<sequence length="496" mass="56727">MAKQSMQEVDLNINIVSFLLILINFVRYEKQIHSTRGQYIEGQKANKQPGQGSIHTLPFIKRAHAWWGLNCDRAMVGAHGLIAFGILVAVLDPARGTSLYSNDRRPINDCCSGCDTSEAYFGYTDATCHGPTHWYEITSDWHYCGGSTQSPINIRTSVSTYREDLEEYPLQFENLCLRIPARIRNNGHSPHFETESEAVGLYNVPGLPGQKFIFNEFHVHLGRSFSHGSEHLIDGNKFPMEAHLVFYNARYGDAVTAKRSPRGLAVIGVMIQVAGDDDDDESGDDYEERKDKDCGERRHRPYSRCVCNDNDPYSAYSCKSSGQCKCDDDNDCPGSSKCRRNDVIPGRYCGKPKRCRVRYARKLSYLMEKYFKKIRYYNNIADGLDDREWVDVTEGITPSDVLPHDWSYFTYQGSLTTPPCFETVTWINMRCPIKVSKRAYKHLSLVRDVNGAYLKKFGLDRPPQRGTYDGPRVTIERNFRWDSVGRETLFCSQDRY</sequence>
<name>K1QM00_MAGGI</name>
<evidence type="ECO:0000256" key="7">
    <source>
        <dbReference type="ARBA" id="ARBA00022833"/>
    </source>
</evidence>
<evidence type="ECO:0000256" key="4">
    <source>
        <dbReference type="ARBA" id="ARBA00012925"/>
    </source>
</evidence>
<keyword evidence="7 10" id="KW-0862">Zinc</keyword>
<dbReference type="EC" id="4.2.1.1" evidence="4 10"/>
<evidence type="ECO:0000256" key="9">
    <source>
        <dbReference type="ARBA" id="ARBA00048348"/>
    </source>
</evidence>
<dbReference type="SMART" id="SM01057">
    <property type="entry name" value="Carb_anhydrase"/>
    <property type="match status" value="1"/>
</dbReference>
<dbReference type="EMBL" id="JH816332">
    <property type="protein sequence ID" value="EKC22661.1"/>
    <property type="molecule type" value="Genomic_DNA"/>
</dbReference>
<dbReference type="GO" id="GO:0008270">
    <property type="term" value="F:zinc ion binding"/>
    <property type="evidence" value="ECO:0007669"/>
    <property type="project" value="UniProtKB-UniRule"/>
</dbReference>
<comment type="subcellular location">
    <subcellularLocation>
        <location evidence="2">Secreted</location>
    </subcellularLocation>
</comment>
<comment type="similarity">
    <text evidence="3 10">Belongs to the alpha-carbonic anhydrase family.</text>
</comment>
<dbReference type="HOGENOM" id="CLU_550130_0_0_1"/>
<dbReference type="CDD" id="cd00326">
    <property type="entry name" value="alpha_CA"/>
    <property type="match status" value="1"/>
</dbReference>
<dbReference type="InterPro" id="IPR018338">
    <property type="entry name" value="Carbonic_anhydrase_a-class_CS"/>
</dbReference>
<organism evidence="11">
    <name type="scientific">Magallana gigas</name>
    <name type="common">Pacific oyster</name>
    <name type="synonym">Crassostrea gigas</name>
    <dbReference type="NCBI Taxonomy" id="29159"/>
    <lineage>
        <taxon>Eukaryota</taxon>
        <taxon>Metazoa</taxon>
        <taxon>Spiralia</taxon>
        <taxon>Lophotrochozoa</taxon>
        <taxon>Mollusca</taxon>
        <taxon>Bivalvia</taxon>
        <taxon>Autobranchia</taxon>
        <taxon>Pteriomorphia</taxon>
        <taxon>Ostreida</taxon>
        <taxon>Ostreoidea</taxon>
        <taxon>Ostreidae</taxon>
        <taxon>Magallana</taxon>
    </lineage>
</organism>
<dbReference type="Gene3D" id="3.10.200.10">
    <property type="entry name" value="Alpha carbonic anhydrase"/>
    <property type="match status" value="2"/>
</dbReference>
<dbReference type="InterPro" id="IPR001148">
    <property type="entry name" value="CA_dom"/>
</dbReference>
<proteinExistence type="inferred from homology"/>
<evidence type="ECO:0000256" key="1">
    <source>
        <dbReference type="ARBA" id="ARBA00002904"/>
    </source>
</evidence>
<dbReference type="InterPro" id="IPR023561">
    <property type="entry name" value="Carbonic_anhydrase_a-class"/>
</dbReference>
<evidence type="ECO:0000256" key="10">
    <source>
        <dbReference type="RuleBase" id="RU367011"/>
    </source>
</evidence>
<keyword evidence="5" id="KW-0964">Secreted</keyword>
<evidence type="ECO:0000256" key="3">
    <source>
        <dbReference type="ARBA" id="ARBA00010718"/>
    </source>
</evidence>
<evidence type="ECO:0000256" key="8">
    <source>
        <dbReference type="ARBA" id="ARBA00023239"/>
    </source>
</evidence>
<dbReference type="AlphaFoldDB" id="K1QM00"/>
<dbReference type="GO" id="GO:0005576">
    <property type="term" value="C:extracellular region"/>
    <property type="evidence" value="ECO:0007669"/>
    <property type="project" value="UniProtKB-SubCell"/>
</dbReference>
<dbReference type="Pfam" id="PF00194">
    <property type="entry name" value="Carb_anhydrase"/>
    <property type="match status" value="2"/>
</dbReference>
<dbReference type="InParanoid" id="K1QM00"/>
<evidence type="ECO:0000313" key="11">
    <source>
        <dbReference type="EMBL" id="EKC22661.1"/>
    </source>
</evidence>
<dbReference type="SUPFAM" id="SSF51069">
    <property type="entry name" value="Carbonic anhydrase"/>
    <property type="match status" value="1"/>
</dbReference>
<keyword evidence="8 10" id="KW-0456">Lyase</keyword>
<dbReference type="PROSITE" id="PS51144">
    <property type="entry name" value="ALPHA_CA_2"/>
    <property type="match status" value="1"/>
</dbReference>
<comment type="catalytic activity">
    <reaction evidence="9 10">
        <text>hydrogencarbonate + H(+) = CO2 + H2O</text>
        <dbReference type="Rhea" id="RHEA:10748"/>
        <dbReference type="ChEBI" id="CHEBI:15377"/>
        <dbReference type="ChEBI" id="CHEBI:15378"/>
        <dbReference type="ChEBI" id="CHEBI:16526"/>
        <dbReference type="ChEBI" id="CHEBI:17544"/>
        <dbReference type="EC" id="4.2.1.1"/>
    </reaction>
</comment>
<dbReference type="InterPro" id="IPR036398">
    <property type="entry name" value="CA_dom_sf"/>
</dbReference>
<comment type="cofactor">
    <cofactor evidence="10">
        <name>Zn(2+)</name>
        <dbReference type="ChEBI" id="CHEBI:29105"/>
    </cofactor>
</comment>
<comment type="function">
    <text evidence="1 10">Reversible hydration of carbon dioxide.</text>
</comment>
<dbReference type="PANTHER" id="PTHR18952:SF265">
    <property type="entry name" value="CARBONIC ANHYDRASE"/>
    <property type="match status" value="1"/>
</dbReference>
<protein>
    <recommendedName>
        <fullName evidence="4 10">Carbonic anhydrase</fullName>
        <ecNumber evidence="4 10">4.2.1.1</ecNumber>
    </recommendedName>
</protein>
<reference evidence="11" key="1">
    <citation type="journal article" date="2012" name="Nature">
        <title>The oyster genome reveals stress adaptation and complexity of shell formation.</title>
        <authorList>
            <person name="Zhang G."/>
            <person name="Fang X."/>
            <person name="Guo X."/>
            <person name="Li L."/>
            <person name="Luo R."/>
            <person name="Xu F."/>
            <person name="Yang P."/>
            <person name="Zhang L."/>
            <person name="Wang X."/>
            <person name="Qi H."/>
            <person name="Xiong Z."/>
            <person name="Que H."/>
            <person name="Xie Y."/>
            <person name="Holland P.W."/>
            <person name="Paps J."/>
            <person name="Zhu Y."/>
            <person name="Wu F."/>
            <person name="Chen Y."/>
            <person name="Wang J."/>
            <person name="Peng C."/>
            <person name="Meng J."/>
            <person name="Yang L."/>
            <person name="Liu J."/>
            <person name="Wen B."/>
            <person name="Zhang N."/>
            <person name="Huang Z."/>
            <person name="Zhu Q."/>
            <person name="Feng Y."/>
            <person name="Mount A."/>
            <person name="Hedgecock D."/>
            <person name="Xu Z."/>
            <person name="Liu Y."/>
            <person name="Domazet-Loso T."/>
            <person name="Du Y."/>
            <person name="Sun X."/>
            <person name="Zhang S."/>
            <person name="Liu B."/>
            <person name="Cheng P."/>
            <person name="Jiang X."/>
            <person name="Li J."/>
            <person name="Fan D."/>
            <person name="Wang W."/>
            <person name="Fu W."/>
            <person name="Wang T."/>
            <person name="Wang B."/>
            <person name="Zhang J."/>
            <person name="Peng Z."/>
            <person name="Li Y."/>
            <person name="Li N."/>
            <person name="Wang J."/>
            <person name="Chen M."/>
            <person name="He Y."/>
            <person name="Tan F."/>
            <person name="Song X."/>
            <person name="Zheng Q."/>
            <person name="Huang R."/>
            <person name="Yang H."/>
            <person name="Du X."/>
            <person name="Chen L."/>
            <person name="Yang M."/>
            <person name="Gaffney P.M."/>
            <person name="Wang S."/>
            <person name="Luo L."/>
            <person name="She Z."/>
            <person name="Ming Y."/>
            <person name="Huang W."/>
            <person name="Zhang S."/>
            <person name="Huang B."/>
            <person name="Zhang Y."/>
            <person name="Qu T."/>
            <person name="Ni P."/>
            <person name="Miao G."/>
            <person name="Wang J."/>
            <person name="Wang Q."/>
            <person name="Steinberg C.E."/>
            <person name="Wang H."/>
            <person name="Li N."/>
            <person name="Qian L."/>
            <person name="Zhang G."/>
            <person name="Li Y."/>
            <person name="Yang H."/>
            <person name="Liu X."/>
            <person name="Wang J."/>
            <person name="Yin Y."/>
            <person name="Wang J."/>
        </authorList>
    </citation>
    <scope>NUCLEOTIDE SEQUENCE [LARGE SCALE GENOMIC DNA]</scope>
    <source>
        <strain evidence="11">05x7-T-G4-1.051#20</strain>
    </source>
</reference>
<dbReference type="GO" id="GO:0004089">
    <property type="term" value="F:carbonate dehydratase activity"/>
    <property type="evidence" value="ECO:0007669"/>
    <property type="project" value="UniProtKB-UniRule"/>
</dbReference>